<proteinExistence type="predicted"/>
<dbReference type="CDD" id="cd00009">
    <property type="entry name" value="AAA"/>
    <property type="match status" value="1"/>
</dbReference>
<feature type="domain" description="AAA+ ATPase" evidence="1">
    <location>
        <begin position="2"/>
        <end position="154"/>
    </location>
</feature>
<dbReference type="PANTHER" id="PTHR35894">
    <property type="entry name" value="GENERAL SECRETION PATHWAY PROTEIN A-RELATED"/>
    <property type="match status" value="1"/>
</dbReference>
<dbReference type="InterPro" id="IPR027417">
    <property type="entry name" value="P-loop_NTPase"/>
</dbReference>
<protein>
    <recommendedName>
        <fullName evidence="1">AAA+ ATPase domain-containing protein</fullName>
    </recommendedName>
</protein>
<reference evidence="2" key="1">
    <citation type="journal article" date="2014" name="Front. Microbiol.">
        <title>High frequency of phylogenetically diverse reductive dehalogenase-homologous genes in deep subseafloor sedimentary metagenomes.</title>
        <authorList>
            <person name="Kawai M."/>
            <person name="Futagami T."/>
            <person name="Toyoda A."/>
            <person name="Takaki Y."/>
            <person name="Nishi S."/>
            <person name="Hori S."/>
            <person name="Arai W."/>
            <person name="Tsubouchi T."/>
            <person name="Morono Y."/>
            <person name="Uchiyama I."/>
            <person name="Ito T."/>
            <person name="Fujiyama A."/>
            <person name="Inagaki F."/>
            <person name="Takami H."/>
        </authorList>
    </citation>
    <scope>NUCLEOTIDE SEQUENCE</scope>
    <source>
        <strain evidence="2">Expedition CK06-06</strain>
    </source>
</reference>
<dbReference type="PANTHER" id="PTHR35894:SF1">
    <property type="entry name" value="PHOSPHORIBULOKINASE _ URIDINE KINASE FAMILY"/>
    <property type="match status" value="1"/>
</dbReference>
<evidence type="ECO:0000259" key="1">
    <source>
        <dbReference type="SMART" id="SM00382"/>
    </source>
</evidence>
<dbReference type="InterPro" id="IPR003593">
    <property type="entry name" value="AAA+_ATPase"/>
</dbReference>
<dbReference type="GO" id="GO:0016887">
    <property type="term" value="F:ATP hydrolysis activity"/>
    <property type="evidence" value="ECO:0007669"/>
    <property type="project" value="InterPro"/>
</dbReference>
<dbReference type="SMART" id="SM00382">
    <property type="entry name" value="AAA"/>
    <property type="match status" value="1"/>
</dbReference>
<dbReference type="InterPro" id="IPR052026">
    <property type="entry name" value="ExeA_AAA_ATPase_DNA-bind"/>
</dbReference>
<accession>X1K5N0</accession>
<dbReference type="InterPro" id="IPR049945">
    <property type="entry name" value="AAA_22"/>
</dbReference>
<dbReference type="Pfam" id="PF13401">
    <property type="entry name" value="AAA_22"/>
    <property type="match status" value="1"/>
</dbReference>
<feature type="non-terminal residue" evidence="2">
    <location>
        <position position="1"/>
    </location>
</feature>
<sequence>EKKGFIEITGEVGTGKTTICRALLDYLDKGTKTALILNSNLSSNQMLRTIVEELGLKPRRQNKKAVLDVLNNFLIEQLPLGNNVVLIIDESQNLNPSMLEQIRMLSNLETEKEKLLQIVLVGQPELRDKLKLPHLRQLRQRIAVRYHINPLDRDESAKYIFHRLRVAGSKGDISFTDKALDGIFAYSGGIPRLINVVCDKALLAGYV</sequence>
<name>X1K5N0_9ZZZZ</name>
<comment type="caution">
    <text evidence="2">The sequence shown here is derived from an EMBL/GenBank/DDBJ whole genome shotgun (WGS) entry which is preliminary data.</text>
</comment>
<evidence type="ECO:0000313" key="2">
    <source>
        <dbReference type="EMBL" id="GAH85554.1"/>
    </source>
</evidence>
<dbReference type="Gene3D" id="3.40.50.300">
    <property type="entry name" value="P-loop containing nucleotide triphosphate hydrolases"/>
    <property type="match status" value="1"/>
</dbReference>
<dbReference type="SUPFAM" id="SSF52540">
    <property type="entry name" value="P-loop containing nucleoside triphosphate hydrolases"/>
    <property type="match status" value="1"/>
</dbReference>
<organism evidence="2">
    <name type="scientific">marine sediment metagenome</name>
    <dbReference type="NCBI Taxonomy" id="412755"/>
    <lineage>
        <taxon>unclassified sequences</taxon>
        <taxon>metagenomes</taxon>
        <taxon>ecological metagenomes</taxon>
    </lineage>
</organism>
<gene>
    <name evidence="2" type="ORF">S03H2_65285</name>
</gene>
<dbReference type="AlphaFoldDB" id="X1K5N0"/>
<dbReference type="EMBL" id="BARU01042497">
    <property type="protein sequence ID" value="GAH85554.1"/>
    <property type="molecule type" value="Genomic_DNA"/>
</dbReference>
<feature type="non-terminal residue" evidence="2">
    <location>
        <position position="207"/>
    </location>
</feature>